<evidence type="ECO:0000313" key="2">
    <source>
        <dbReference type="Proteomes" id="UP000604481"/>
    </source>
</evidence>
<organism evidence="1 2">
    <name type="scientific">Chitinilyticum piscinae</name>
    <dbReference type="NCBI Taxonomy" id="2866724"/>
    <lineage>
        <taxon>Bacteria</taxon>
        <taxon>Pseudomonadati</taxon>
        <taxon>Pseudomonadota</taxon>
        <taxon>Betaproteobacteria</taxon>
        <taxon>Neisseriales</taxon>
        <taxon>Chitinibacteraceae</taxon>
        <taxon>Chitinilyticum</taxon>
    </lineage>
</organism>
<accession>A0A8J7FUV0</accession>
<evidence type="ECO:0000313" key="1">
    <source>
        <dbReference type="EMBL" id="MBE9611031.1"/>
    </source>
</evidence>
<reference evidence="1 2" key="1">
    <citation type="submission" date="2020-10" db="EMBL/GenBank/DDBJ databases">
        <title>The genome sequence of Chitinilyticum litopenaei 4Y14.</title>
        <authorList>
            <person name="Liu Y."/>
        </authorList>
    </citation>
    <scope>NUCLEOTIDE SEQUENCE [LARGE SCALE GENOMIC DNA]</scope>
    <source>
        <strain evidence="1 2">4Y14</strain>
    </source>
</reference>
<dbReference type="AlphaFoldDB" id="A0A8J7FUV0"/>
<gene>
    <name evidence="1" type="ORF">INR99_17065</name>
</gene>
<keyword evidence="2" id="KW-1185">Reference proteome</keyword>
<sequence>MEVESVSLQDISFRQLADWNVIPGAEASDHKGRLVVFVGNPTDVGFIAKSLYTYIADSKEKDLCIRKIIIVVLIAKTKWDAAWRPYAESVSAKIDESIISTFYG</sequence>
<dbReference type="Proteomes" id="UP000604481">
    <property type="component" value="Unassembled WGS sequence"/>
</dbReference>
<comment type="caution">
    <text evidence="1">The sequence shown here is derived from an EMBL/GenBank/DDBJ whole genome shotgun (WGS) entry which is preliminary data.</text>
</comment>
<dbReference type="EMBL" id="JADFUA010000020">
    <property type="protein sequence ID" value="MBE9611031.1"/>
    <property type="molecule type" value="Genomic_DNA"/>
</dbReference>
<proteinExistence type="predicted"/>
<protein>
    <submittedName>
        <fullName evidence="1">Uncharacterized protein</fullName>
    </submittedName>
</protein>
<dbReference type="RefSeq" id="WP_194117548.1">
    <property type="nucleotide sequence ID" value="NZ_JADFUA010000020.1"/>
</dbReference>
<name>A0A8J7FUV0_9NEIS</name>